<sequence>MASSSLGRQEWVAPAWFVSLAILGALYIAPSLVRLLNHLALCFHQPMDLGRRYGAWAVVTGPTSGIGRSMTLELARRGLNLVLVGHNAANVEEISETIGSRYGVQTKTVLFDLSLVSTPKGDEAMGRLRDVVGGLDVGVLVNNAGVVELGARYLHEADVEAWMGMVRVNLWAVTELTAAVLPGMLKRGRGAVVNMGSASSEAIPSFPLYTMYAATKRYVAHFSNSLYVEYKRKGIHVQCQAEQIGDITSEGSGLWPPLSKQLGRPAPLYVRTRMLSRLADKSSLYALLIALTPDTYARAAVRWIGHGPPLCVPNIPHQLLWCVAAVVPDQLHDWLRLREHRRHREMCPTLAEERFVS</sequence>
<evidence type="ECO:0000313" key="2">
    <source>
        <dbReference type="Proteomes" id="UP001732700"/>
    </source>
</evidence>
<proteinExistence type="predicted"/>
<keyword evidence="2" id="KW-1185">Reference proteome</keyword>
<reference evidence="1" key="1">
    <citation type="submission" date="2021-05" db="EMBL/GenBank/DDBJ databases">
        <authorList>
            <person name="Scholz U."/>
            <person name="Mascher M."/>
            <person name="Fiebig A."/>
        </authorList>
    </citation>
    <scope>NUCLEOTIDE SEQUENCE [LARGE SCALE GENOMIC DNA]</scope>
</reference>
<name>A0ACD5UWB7_AVESA</name>
<evidence type="ECO:0000313" key="1">
    <source>
        <dbReference type="EnsemblPlants" id="AVESA.00010b.r2.2CG0325880.1.CDS"/>
    </source>
</evidence>
<protein>
    <submittedName>
        <fullName evidence="1">Uncharacterized protein</fullName>
    </submittedName>
</protein>
<accession>A0ACD5UWB7</accession>
<organism evidence="1 2">
    <name type="scientific">Avena sativa</name>
    <name type="common">Oat</name>
    <dbReference type="NCBI Taxonomy" id="4498"/>
    <lineage>
        <taxon>Eukaryota</taxon>
        <taxon>Viridiplantae</taxon>
        <taxon>Streptophyta</taxon>
        <taxon>Embryophyta</taxon>
        <taxon>Tracheophyta</taxon>
        <taxon>Spermatophyta</taxon>
        <taxon>Magnoliopsida</taxon>
        <taxon>Liliopsida</taxon>
        <taxon>Poales</taxon>
        <taxon>Poaceae</taxon>
        <taxon>BOP clade</taxon>
        <taxon>Pooideae</taxon>
        <taxon>Poodae</taxon>
        <taxon>Poeae</taxon>
        <taxon>Poeae Chloroplast Group 1 (Aveneae type)</taxon>
        <taxon>Aveninae</taxon>
        <taxon>Avena</taxon>
    </lineage>
</organism>
<dbReference type="Proteomes" id="UP001732700">
    <property type="component" value="Chromosome 2C"/>
</dbReference>
<reference evidence="1" key="2">
    <citation type="submission" date="2025-09" db="UniProtKB">
        <authorList>
            <consortium name="EnsemblPlants"/>
        </authorList>
    </citation>
    <scope>IDENTIFICATION</scope>
</reference>
<dbReference type="EnsemblPlants" id="AVESA.00010b.r2.2CG0325880.1">
    <property type="protein sequence ID" value="AVESA.00010b.r2.2CG0325880.1.CDS"/>
    <property type="gene ID" value="AVESA.00010b.r2.2CG0325880"/>
</dbReference>